<evidence type="ECO:0000256" key="1">
    <source>
        <dbReference type="SAM" id="MobiDB-lite"/>
    </source>
</evidence>
<feature type="compositionally biased region" description="Polar residues" evidence="1">
    <location>
        <begin position="305"/>
        <end position="317"/>
    </location>
</feature>
<feature type="transmembrane region" description="Helical" evidence="2">
    <location>
        <begin position="148"/>
        <end position="170"/>
    </location>
</feature>
<evidence type="ECO:0000313" key="4">
    <source>
        <dbReference type="Proteomes" id="UP001139887"/>
    </source>
</evidence>
<keyword evidence="2" id="KW-0812">Transmembrane</keyword>
<dbReference type="EMBL" id="JANBUW010000004">
    <property type="protein sequence ID" value="KAJ2852290.1"/>
    <property type="molecule type" value="Genomic_DNA"/>
</dbReference>
<proteinExistence type="predicted"/>
<keyword evidence="2" id="KW-0472">Membrane</keyword>
<reference evidence="3" key="1">
    <citation type="submission" date="2022-07" db="EMBL/GenBank/DDBJ databases">
        <title>Phylogenomic reconstructions and comparative analyses of Kickxellomycotina fungi.</title>
        <authorList>
            <person name="Reynolds N.K."/>
            <person name="Stajich J.E."/>
            <person name="Barry K."/>
            <person name="Grigoriev I.V."/>
            <person name="Crous P."/>
            <person name="Smith M.E."/>
        </authorList>
    </citation>
    <scope>NUCLEOTIDE SEQUENCE</scope>
    <source>
        <strain evidence="3">NRRL 1566</strain>
    </source>
</reference>
<feature type="compositionally biased region" description="Polar residues" evidence="1">
    <location>
        <begin position="483"/>
        <end position="503"/>
    </location>
</feature>
<keyword evidence="4" id="KW-1185">Reference proteome</keyword>
<comment type="caution">
    <text evidence="3">The sequence shown here is derived from an EMBL/GenBank/DDBJ whole genome shotgun (WGS) entry which is preliminary data.</text>
</comment>
<feature type="transmembrane region" description="Helical" evidence="2">
    <location>
        <begin position="14"/>
        <end position="35"/>
    </location>
</feature>
<dbReference type="AlphaFoldDB" id="A0A9W8IAY5"/>
<evidence type="ECO:0000313" key="3">
    <source>
        <dbReference type="EMBL" id="KAJ2852290.1"/>
    </source>
</evidence>
<keyword evidence="2" id="KW-1133">Transmembrane helix</keyword>
<accession>A0A9W8IAY5</accession>
<feature type="transmembrane region" description="Helical" evidence="2">
    <location>
        <begin position="75"/>
        <end position="94"/>
    </location>
</feature>
<organism evidence="3 4">
    <name type="scientific">Coemansia brasiliensis</name>
    <dbReference type="NCBI Taxonomy" id="2650707"/>
    <lineage>
        <taxon>Eukaryota</taxon>
        <taxon>Fungi</taxon>
        <taxon>Fungi incertae sedis</taxon>
        <taxon>Zoopagomycota</taxon>
        <taxon>Kickxellomycotina</taxon>
        <taxon>Kickxellomycetes</taxon>
        <taxon>Kickxellales</taxon>
        <taxon>Kickxellaceae</taxon>
        <taxon>Coemansia</taxon>
    </lineage>
</organism>
<name>A0A9W8IAY5_9FUNG</name>
<feature type="compositionally biased region" description="Basic and acidic residues" evidence="1">
    <location>
        <begin position="277"/>
        <end position="304"/>
    </location>
</feature>
<feature type="transmembrane region" description="Helical" evidence="2">
    <location>
        <begin position="115"/>
        <end position="136"/>
    </location>
</feature>
<sequence length="522" mass="57498">MTLEDTSQRNLDRVGGIIAAVSFTICLFVHGWQWARHRCHALAPLFFFLILRVVGWLLAFAGAVKDDRLLNKRGYIVNALAFWLMMLTGFLLLARWDASRRGVRWGARSWGGTGASLILCVVFGALDAAGQIIWLNNAADTAGAVMKVASVGFLVLAVVYALASLFFNYREAVIYQQPTVRWAFFLSATFLVIRCVFWMLVALNIFTFDEPKRLIFLFCLTTTFEIATAAIWGFFPIAKHLRLRLGSSDDGQSIKPISVAEESLRLNGGIAAPPIHREESEQTEDEQPHDHSNNQKSASDDVSEHNTPPGNSYSNAAMNQSRISAQPSSYSSYYQNPMDNAAPNPNPWAGASSGNAPNTNSMYSPSFHSYAQPNSQPVMVGHQSYMQPTQAPLVRIPPQQRPAQLQTFGNSYNSNVVSNPNGPSISFATPQQSPYMGMQQHHTPFVKTPYPQPLSNQQAPSSYVEGPGATYTADYFNSDESSRATTHPSDNSGSYGNGSTPNELHTDPSSQYPQQKQQPPNV</sequence>
<gene>
    <name evidence="3" type="ORF">IWW36_000433</name>
</gene>
<feature type="region of interest" description="Disordered" evidence="1">
    <location>
        <begin position="277"/>
        <end position="317"/>
    </location>
</feature>
<feature type="compositionally biased region" description="Low complexity" evidence="1">
    <location>
        <begin position="508"/>
        <end position="522"/>
    </location>
</feature>
<feature type="transmembrane region" description="Helical" evidence="2">
    <location>
        <begin position="214"/>
        <end position="235"/>
    </location>
</feature>
<feature type="transmembrane region" description="Helical" evidence="2">
    <location>
        <begin position="182"/>
        <end position="208"/>
    </location>
</feature>
<protein>
    <submittedName>
        <fullName evidence="3">Uncharacterized protein</fullName>
    </submittedName>
</protein>
<dbReference type="Proteomes" id="UP001139887">
    <property type="component" value="Unassembled WGS sequence"/>
</dbReference>
<feature type="transmembrane region" description="Helical" evidence="2">
    <location>
        <begin position="42"/>
        <end position="63"/>
    </location>
</feature>
<evidence type="ECO:0000256" key="2">
    <source>
        <dbReference type="SAM" id="Phobius"/>
    </source>
</evidence>
<feature type="region of interest" description="Disordered" evidence="1">
    <location>
        <begin position="441"/>
        <end position="522"/>
    </location>
</feature>
<dbReference type="OrthoDB" id="5564662at2759"/>